<dbReference type="InterPro" id="IPR006091">
    <property type="entry name" value="Acyl-CoA_Oxase/DH_mid-dom"/>
</dbReference>
<dbReference type="Proteomes" id="UP000006443">
    <property type="component" value="Unassembled WGS sequence"/>
</dbReference>
<dbReference type="SUPFAM" id="SSF47203">
    <property type="entry name" value="Acyl-CoA dehydrogenase C-terminal domain-like"/>
    <property type="match status" value="1"/>
</dbReference>
<feature type="domain" description="Acyl-CoA dehydrogenase/oxidase N-terminal" evidence="9">
    <location>
        <begin position="5"/>
        <end position="114"/>
    </location>
</feature>
<dbReference type="InterPro" id="IPR009075">
    <property type="entry name" value="AcylCo_DH/oxidase_C"/>
</dbReference>
<evidence type="ECO:0000259" key="7">
    <source>
        <dbReference type="Pfam" id="PF00441"/>
    </source>
</evidence>
<evidence type="ECO:0000313" key="11">
    <source>
        <dbReference type="Proteomes" id="UP000006443"/>
    </source>
</evidence>
<dbReference type="Gene3D" id="1.20.140.10">
    <property type="entry name" value="Butyryl-CoA Dehydrogenase, subunit A, domain 3"/>
    <property type="match status" value="1"/>
</dbReference>
<keyword evidence="3 6" id="KW-0285">Flavoprotein</keyword>
<dbReference type="InterPro" id="IPR037069">
    <property type="entry name" value="AcylCoA_DH/ox_N_sf"/>
</dbReference>
<keyword evidence="5 6" id="KW-0560">Oxidoreductase</keyword>
<dbReference type="Gene3D" id="2.40.110.10">
    <property type="entry name" value="Butyryl-CoA Dehydrogenase, subunit A, domain 2"/>
    <property type="match status" value="1"/>
</dbReference>
<dbReference type="InterPro" id="IPR046373">
    <property type="entry name" value="Acyl-CoA_Oxase/DH_mid-dom_sf"/>
</dbReference>
<evidence type="ECO:0000256" key="2">
    <source>
        <dbReference type="ARBA" id="ARBA00009347"/>
    </source>
</evidence>
<dbReference type="PROSITE" id="PS00073">
    <property type="entry name" value="ACYL_COA_DH_2"/>
    <property type="match status" value="1"/>
</dbReference>
<dbReference type="GO" id="GO:0003995">
    <property type="term" value="F:acyl-CoA dehydrogenase activity"/>
    <property type="evidence" value="ECO:0007669"/>
    <property type="project" value="InterPro"/>
</dbReference>
<comment type="caution">
    <text evidence="10">The sequence shown here is derived from an EMBL/GenBank/DDBJ whole genome shotgun (WGS) entry which is preliminary data.</text>
</comment>
<dbReference type="InterPro" id="IPR006089">
    <property type="entry name" value="Acyl-CoA_DH_CS"/>
</dbReference>
<dbReference type="PANTHER" id="PTHR43884:SF12">
    <property type="entry name" value="ISOVALERYL-COA DEHYDROGENASE, MITOCHONDRIAL-RELATED"/>
    <property type="match status" value="1"/>
</dbReference>
<name>C0GEG6_DETAL</name>
<dbReference type="FunFam" id="1.20.140.10:FF:000004">
    <property type="entry name" value="Acyl-CoA dehydrogenase FadE25"/>
    <property type="match status" value="1"/>
</dbReference>
<dbReference type="SUPFAM" id="SSF56645">
    <property type="entry name" value="Acyl-CoA dehydrogenase NM domain-like"/>
    <property type="match status" value="1"/>
</dbReference>
<accession>C0GEG6</accession>
<keyword evidence="4 6" id="KW-0274">FAD</keyword>
<sequence length="377" mass="40463">MFRLSAEQLAMQKMARDFTEKEIIPVAAEYDEQEKFPDAVIRKMWETGLVNFTVPEALGGVGLDTLTSCVLTEELGRGCAGITTVAAANSLALYPILIAGSEEQKKKFIPPITTAGKYAAFCLTEPNAGSDAASVATNAKAVDGGYVLNGSKCFITNGDVADLFVVFATVDKSKGLKGLTAFVVPKSDGVSAGKKEIKLGIRASSTVVVNFDNVFVPAENVLGGEGMGFKVAMQTLDTSRPLIGALSVGVARGAYESAVKYAKERVQFGQPIANFQMIQAMLANMATRIDASRLLVWRAADMVDQKDASFAKESAMAKMYASDVAMDVTTDAVQILGGYGYSREYPVEKYMRDAKIMQIYEGTNQIQRLVIAGNILR</sequence>
<proteinExistence type="inferred from homology"/>
<dbReference type="EMBL" id="ACJM01000003">
    <property type="protein sequence ID" value="EEG78460.1"/>
    <property type="molecule type" value="Genomic_DNA"/>
</dbReference>
<dbReference type="Gene3D" id="1.10.540.10">
    <property type="entry name" value="Acyl-CoA dehydrogenase/oxidase, N-terminal domain"/>
    <property type="match status" value="1"/>
</dbReference>
<keyword evidence="11" id="KW-1185">Reference proteome</keyword>
<dbReference type="Pfam" id="PF02770">
    <property type="entry name" value="Acyl-CoA_dh_M"/>
    <property type="match status" value="1"/>
</dbReference>
<dbReference type="PIRSF" id="PIRSF016578">
    <property type="entry name" value="HsaA"/>
    <property type="match status" value="1"/>
</dbReference>
<dbReference type="RefSeq" id="WP_008515221.1">
    <property type="nucleotide sequence ID" value="NZ_ACJM01000003.1"/>
</dbReference>
<dbReference type="InterPro" id="IPR009100">
    <property type="entry name" value="AcylCoA_DH/oxidase_NM_dom_sf"/>
</dbReference>
<dbReference type="STRING" id="555088.DealDRAFT_0875"/>
<evidence type="ECO:0000256" key="1">
    <source>
        <dbReference type="ARBA" id="ARBA00001974"/>
    </source>
</evidence>
<dbReference type="AlphaFoldDB" id="C0GEG6"/>
<feature type="domain" description="Acyl-CoA oxidase/dehydrogenase middle" evidence="8">
    <location>
        <begin position="120"/>
        <end position="214"/>
    </location>
</feature>
<gene>
    <name evidence="10" type="ORF">DealDRAFT_0875</name>
</gene>
<comment type="cofactor">
    <cofactor evidence="1 6">
        <name>FAD</name>
        <dbReference type="ChEBI" id="CHEBI:57692"/>
    </cofactor>
</comment>
<dbReference type="InterPro" id="IPR036250">
    <property type="entry name" value="AcylCo_DH-like_C"/>
</dbReference>
<evidence type="ECO:0000259" key="8">
    <source>
        <dbReference type="Pfam" id="PF02770"/>
    </source>
</evidence>
<dbReference type="Pfam" id="PF00441">
    <property type="entry name" value="Acyl-CoA_dh_1"/>
    <property type="match status" value="1"/>
</dbReference>
<organism evidence="10 11">
    <name type="scientific">Dethiobacter alkaliphilus AHT 1</name>
    <dbReference type="NCBI Taxonomy" id="555088"/>
    <lineage>
        <taxon>Bacteria</taxon>
        <taxon>Bacillati</taxon>
        <taxon>Bacillota</taxon>
        <taxon>Dethiobacteria</taxon>
        <taxon>Dethiobacterales</taxon>
        <taxon>Dethiobacteraceae</taxon>
        <taxon>Dethiobacter</taxon>
    </lineage>
</organism>
<dbReference type="OrthoDB" id="9802447at2"/>
<evidence type="ECO:0000256" key="3">
    <source>
        <dbReference type="ARBA" id="ARBA00022630"/>
    </source>
</evidence>
<evidence type="ECO:0000256" key="4">
    <source>
        <dbReference type="ARBA" id="ARBA00022827"/>
    </source>
</evidence>
<protein>
    <submittedName>
        <fullName evidence="10">Acyl-CoA dehydrogenase domain protein</fullName>
    </submittedName>
</protein>
<evidence type="ECO:0000256" key="5">
    <source>
        <dbReference type="ARBA" id="ARBA00023002"/>
    </source>
</evidence>
<reference evidence="10 11" key="1">
    <citation type="submission" date="2009-02" db="EMBL/GenBank/DDBJ databases">
        <title>Sequencing of the draft genome and assembly of Dethiobacter alkaliphilus AHT 1.</title>
        <authorList>
            <consortium name="US DOE Joint Genome Institute (JGI-PGF)"/>
            <person name="Lucas S."/>
            <person name="Copeland A."/>
            <person name="Lapidus A."/>
            <person name="Glavina del Rio T."/>
            <person name="Dalin E."/>
            <person name="Tice H."/>
            <person name="Bruce D."/>
            <person name="Goodwin L."/>
            <person name="Pitluck S."/>
            <person name="Larimer F."/>
            <person name="Land M.L."/>
            <person name="Hauser L."/>
            <person name="Muyzer G."/>
        </authorList>
    </citation>
    <scope>NUCLEOTIDE SEQUENCE [LARGE SCALE GENOMIC DNA]</scope>
    <source>
        <strain evidence="10 11">AHT 1</strain>
    </source>
</reference>
<evidence type="ECO:0000256" key="6">
    <source>
        <dbReference type="RuleBase" id="RU362125"/>
    </source>
</evidence>
<dbReference type="PANTHER" id="PTHR43884">
    <property type="entry name" value="ACYL-COA DEHYDROGENASE"/>
    <property type="match status" value="1"/>
</dbReference>
<dbReference type="PROSITE" id="PS00072">
    <property type="entry name" value="ACYL_COA_DH_1"/>
    <property type="match status" value="1"/>
</dbReference>
<dbReference type="eggNOG" id="COG1960">
    <property type="taxonomic scope" value="Bacteria"/>
</dbReference>
<dbReference type="FunFam" id="1.10.540.10:FF:000002">
    <property type="entry name" value="Acyl-CoA dehydrogenase FadE19"/>
    <property type="match status" value="1"/>
</dbReference>
<dbReference type="InterPro" id="IPR013786">
    <property type="entry name" value="AcylCoA_DH/ox_N"/>
</dbReference>
<dbReference type="FunFam" id="2.40.110.10:FF:000001">
    <property type="entry name" value="Acyl-CoA dehydrogenase, mitochondrial"/>
    <property type="match status" value="1"/>
</dbReference>
<evidence type="ECO:0000313" key="10">
    <source>
        <dbReference type="EMBL" id="EEG78460.1"/>
    </source>
</evidence>
<dbReference type="GO" id="GO:0050660">
    <property type="term" value="F:flavin adenine dinucleotide binding"/>
    <property type="evidence" value="ECO:0007669"/>
    <property type="project" value="InterPro"/>
</dbReference>
<evidence type="ECO:0000259" key="9">
    <source>
        <dbReference type="Pfam" id="PF02771"/>
    </source>
</evidence>
<dbReference type="Pfam" id="PF02771">
    <property type="entry name" value="Acyl-CoA_dh_N"/>
    <property type="match status" value="1"/>
</dbReference>
<feature type="domain" description="Acyl-CoA dehydrogenase/oxidase C-terminal" evidence="7">
    <location>
        <begin position="226"/>
        <end position="375"/>
    </location>
</feature>
<comment type="similarity">
    <text evidence="2 6">Belongs to the acyl-CoA dehydrogenase family.</text>
</comment>